<dbReference type="InterPro" id="IPR005225">
    <property type="entry name" value="Small_GTP-bd"/>
</dbReference>
<dbReference type="Gene3D" id="1.20.120.430">
    <property type="entry name" value="tRNA modification GTPase MnmE domain 2"/>
    <property type="match status" value="1"/>
</dbReference>
<dbReference type="Gene3D" id="3.40.50.300">
    <property type="entry name" value="P-loop containing nucleotide triphosphate hydrolases"/>
    <property type="match status" value="1"/>
</dbReference>
<keyword evidence="4 6" id="KW-0547">Nucleotide-binding</keyword>
<comment type="similarity">
    <text evidence="2 6">Belongs to the TRAFAC class TrmE-Era-EngA-EngB-Septin-like GTPase superfamily. TrmE GTPase family.</text>
</comment>
<dbReference type="AlphaFoldDB" id="A0A9W8KYX8"/>
<dbReference type="PANTHER" id="PTHR42714:SF2">
    <property type="entry name" value="TRNA MODIFICATION GTPASE GTPBP3, MITOCHONDRIAL"/>
    <property type="match status" value="1"/>
</dbReference>
<dbReference type="NCBIfam" id="NF003661">
    <property type="entry name" value="PRK05291.1-3"/>
    <property type="match status" value="1"/>
</dbReference>
<keyword evidence="5 6" id="KW-0342">GTP-binding</keyword>
<comment type="subcellular location">
    <subcellularLocation>
        <location evidence="1">Mitochondrion</location>
    </subcellularLocation>
</comment>
<sequence length="500" mass="55143">MFAFCRCVRAAATRRHVGIVLGRRVASSRGIGVDSRRTYSLTSAQPHASDTIYALSSHPGKSAVAVVRISGPLTQSILQRMVPSALSIRPRHALLTKLVHPNDPSSVLDTCLCLWFPRPRSFTGEDMAEFHVHGGTAVVSAVLKSLQLDGVRMAERGEFSRRALDNGKMDLTALEGTADLLNAETEAQRRLAVRQSRGELHQLYEQWRCTLVDLLAQLEAYIDFSEDENIEDDIYPSVRGRASKLLRAVAAHLNDERRGEILRNGIALAIVGPPNSGKSTLLNKLARRQVAIVSPLEGTTRDVVEATLDIGGYPVVVQDTAGLRRSSDIIETEGIRRAVESARAADIRIFMLDVQALASAEWLDLLRLPHTFVVFNKTDTVRSERTIERAKQWAHSVGAPALFISCATNAGWSELVDKLAAHIRGSWESSDKTQMPLTNARHREHLERCMAHLVAFEQVDDVVLAAEELRRAADALGRITGRMEIEDVLDALFGQFCIGK</sequence>
<dbReference type="InterPro" id="IPR006073">
    <property type="entry name" value="GTP-bd"/>
</dbReference>
<accession>A0A9W8KYX8</accession>
<dbReference type="CDD" id="cd04164">
    <property type="entry name" value="trmE"/>
    <property type="match status" value="1"/>
</dbReference>
<dbReference type="PANTHER" id="PTHR42714">
    <property type="entry name" value="TRNA MODIFICATION GTPASE GTPBP3"/>
    <property type="match status" value="1"/>
</dbReference>
<evidence type="ECO:0000256" key="4">
    <source>
        <dbReference type="ARBA" id="ARBA00022741"/>
    </source>
</evidence>
<dbReference type="GO" id="GO:0005525">
    <property type="term" value="F:GTP binding"/>
    <property type="evidence" value="ECO:0007669"/>
    <property type="project" value="UniProtKB-KW"/>
</dbReference>
<dbReference type="InterPro" id="IPR018948">
    <property type="entry name" value="GTP-bd_TrmE_N"/>
</dbReference>
<dbReference type="Gene3D" id="3.30.1360.120">
    <property type="entry name" value="Probable tRNA modification gtpase trme, domain 1"/>
    <property type="match status" value="1"/>
</dbReference>
<dbReference type="NCBIfam" id="TIGR00231">
    <property type="entry name" value="small_GTP"/>
    <property type="match status" value="1"/>
</dbReference>
<dbReference type="InterPro" id="IPR025867">
    <property type="entry name" value="MnmE_helical"/>
</dbReference>
<keyword evidence="3 6" id="KW-0819">tRNA processing</keyword>
<dbReference type="Proteomes" id="UP001151518">
    <property type="component" value="Unassembled WGS sequence"/>
</dbReference>
<dbReference type="SUPFAM" id="SSF116878">
    <property type="entry name" value="TrmE connector domain"/>
    <property type="match status" value="1"/>
</dbReference>
<dbReference type="InterPro" id="IPR027368">
    <property type="entry name" value="MnmE_dom2"/>
</dbReference>
<evidence type="ECO:0000256" key="6">
    <source>
        <dbReference type="RuleBase" id="RU003313"/>
    </source>
</evidence>
<dbReference type="SUPFAM" id="SSF52540">
    <property type="entry name" value="P-loop containing nucleoside triphosphate hydrolases"/>
    <property type="match status" value="1"/>
</dbReference>
<reference evidence="8" key="1">
    <citation type="submission" date="2022-07" db="EMBL/GenBank/DDBJ databases">
        <title>Phylogenomic reconstructions and comparative analyses of Kickxellomycotina fungi.</title>
        <authorList>
            <person name="Reynolds N.K."/>
            <person name="Stajich J.E."/>
            <person name="Barry K."/>
            <person name="Grigoriev I.V."/>
            <person name="Crous P."/>
            <person name="Smith M.E."/>
        </authorList>
    </citation>
    <scope>NUCLEOTIDE SEQUENCE</scope>
    <source>
        <strain evidence="8">NRRL 3115</strain>
    </source>
</reference>
<dbReference type="Pfam" id="PF10396">
    <property type="entry name" value="TrmE_N"/>
    <property type="match status" value="1"/>
</dbReference>
<evidence type="ECO:0000256" key="3">
    <source>
        <dbReference type="ARBA" id="ARBA00022694"/>
    </source>
</evidence>
<dbReference type="Pfam" id="PF12631">
    <property type="entry name" value="MnmE_helical"/>
    <property type="match status" value="1"/>
</dbReference>
<evidence type="ECO:0000259" key="7">
    <source>
        <dbReference type="PROSITE" id="PS51709"/>
    </source>
</evidence>
<dbReference type="OrthoDB" id="188276at2759"/>
<name>A0A9W8KYX8_9FUNG</name>
<dbReference type="GO" id="GO:0002098">
    <property type="term" value="P:tRNA wobble uridine modification"/>
    <property type="evidence" value="ECO:0007669"/>
    <property type="project" value="TreeGrafter"/>
</dbReference>
<dbReference type="Pfam" id="PF01926">
    <property type="entry name" value="MMR_HSR1"/>
    <property type="match status" value="1"/>
</dbReference>
<evidence type="ECO:0000256" key="2">
    <source>
        <dbReference type="ARBA" id="ARBA00011043"/>
    </source>
</evidence>
<dbReference type="InterPro" id="IPR004520">
    <property type="entry name" value="GTPase_MnmE"/>
</dbReference>
<evidence type="ECO:0000313" key="8">
    <source>
        <dbReference type="EMBL" id="KAJ2678182.1"/>
    </source>
</evidence>
<dbReference type="GO" id="GO:0030488">
    <property type="term" value="P:tRNA methylation"/>
    <property type="evidence" value="ECO:0007669"/>
    <property type="project" value="TreeGrafter"/>
</dbReference>
<dbReference type="GO" id="GO:0005739">
    <property type="term" value="C:mitochondrion"/>
    <property type="evidence" value="ECO:0007669"/>
    <property type="project" value="UniProtKB-SubCell"/>
</dbReference>
<dbReference type="InterPro" id="IPR027266">
    <property type="entry name" value="TrmE/GcvT-like"/>
</dbReference>
<proteinExistence type="inferred from homology"/>
<evidence type="ECO:0000256" key="1">
    <source>
        <dbReference type="ARBA" id="ARBA00004173"/>
    </source>
</evidence>
<dbReference type="HAMAP" id="MF_00379">
    <property type="entry name" value="GTPase_MnmE"/>
    <property type="match status" value="1"/>
</dbReference>
<protein>
    <submittedName>
        <fullName evidence="8">Mitochondrial splicing system protein</fullName>
    </submittedName>
</protein>
<dbReference type="CDD" id="cd14858">
    <property type="entry name" value="TrmE_N"/>
    <property type="match status" value="1"/>
</dbReference>
<dbReference type="GO" id="GO:0003924">
    <property type="term" value="F:GTPase activity"/>
    <property type="evidence" value="ECO:0007669"/>
    <property type="project" value="InterPro"/>
</dbReference>
<dbReference type="PROSITE" id="PS51709">
    <property type="entry name" value="G_TRME"/>
    <property type="match status" value="1"/>
</dbReference>
<dbReference type="FunFam" id="3.30.1360.120:FF:000007">
    <property type="entry name" value="tRNA modification GTPase GTPBP3, mitochondrial"/>
    <property type="match status" value="1"/>
</dbReference>
<dbReference type="InterPro" id="IPR031168">
    <property type="entry name" value="G_TrmE"/>
</dbReference>
<evidence type="ECO:0000313" key="9">
    <source>
        <dbReference type="Proteomes" id="UP001151518"/>
    </source>
</evidence>
<evidence type="ECO:0000256" key="5">
    <source>
        <dbReference type="ARBA" id="ARBA00023134"/>
    </source>
</evidence>
<gene>
    <name evidence="8" type="primary">MSS1</name>
    <name evidence="8" type="ORF">GGI25_002533</name>
</gene>
<dbReference type="EMBL" id="JANBTW010000023">
    <property type="protein sequence ID" value="KAJ2678182.1"/>
    <property type="molecule type" value="Genomic_DNA"/>
</dbReference>
<comment type="caution">
    <text evidence="8">The sequence shown here is derived from an EMBL/GenBank/DDBJ whole genome shotgun (WGS) entry which is preliminary data.</text>
</comment>
<organism evidence="8 9">
    <name type="scientific">Coemansia spiralis</name>
    <dbReference type="NCBI Taxonomy" id="417178"/>
    <lineage>
        <taxon>Eukaryota</taxon>
        <taxon>Fungi</taxon>
        <taxon>Fungi incertae sedis</taxon>
        <taxon>Zoopagomycota</taxon>
        <taxon>Kickxellomycotina</taxon>
        <taxon>Kickxellomycetes</taxon>
        <taxon>Kickxellales</taxon>
        <taxon>Kickxellaceae</taxon>
        <taxon>Coemansia</taxon>
    </lineage>
</organism>
<dbReference type="InterPro" id="IPR027417">
    <property type="entry name" value="P-loop_NTPase"/>
</dbReference>
<feature type="domain" description="TrmE-type G" evidence="7">
    <location>
        <begin position="265"/>
        <end position="424"/>
    </location>
</feature>
<dbReference type="NCBIfam" id="TIGR00450">
    <property type="entry name" value="mnmE_trmE_thdF"/>
    <property type="match status" value="1"/>
</dbReference>